<protein>
    <submittedName>
        <fullName evidence="1">Uncharacterized protein</fullName>
    </submittedName>
</protein>
<dbReference type="EMBL" id="UZAL01032495">
    <property type="protein sequence ID" value="VDP61075.1"/>
    <property type="molecule type" value="Genomic_DNA"/>
</dbReference>
<evidence type="ECO:0000313" key="1">
    <source>
        <dbReference type="EMBL" id="VDP61075.1"/>
    </source>
</evidence>
<name>A0A183PDQ9_9TREM</name>
<gene>
    <name evidence="1" type="ORF">SMTD_LOCUS12495</name>
</gene>
<keyword evidence="2" id="KW-1185">Reference proteome</keyword>
<dbReference type="Proteomes" id="UP000269396">
    <property type="component" value="Unassembled WGS sequence"/>
</dbReference>
<proteinExistence type="predicted"/>
<reference evidence="1 2" key="1">
    <citation type="submission" date="2018-11" db="EMBL/GenBank/DDBJ databases">
        <authorList>
            <consortium name="Pathogen Informatics"/>
        </authorList>
    </citation>
    <scope>NUCLEOTIDE SEQUENCE [LARGE SCALE GENOMIC DNA]</scope>
    <source>
        <strain>Denwood</strain>
        <strain evidence="2">Zambia</strain>
    </source>
</reference>
<dbReference type="AlphaFoldDB" id="A0A183PDQ9"/>
<accession>A0A183PDQ9</accession>
<evidence type="ECO:0000313" key="2">
    <source>
        <dbReference type="Proteomes" id="UP000269396"/>
    </source>
</evidence>
<sequence>MKKILARLAQGDSDEGFASYNNLGNHQGPHLAAVGRNFRVGSFTLVVESVIAEGRTLIFRLFRLPMYDCLINGDQ</sequence>
<organism evidence="1 2">
    <name type="scientific">Schistosoma mattheei</name>
    <dbReference type="NCBI Taxonomy" id="31246"/>
    <lineage>
        <taxon>Eukaryota</taxon>
        <taxon>Metazoa</taxon>
        <taxon>Spiralia</taxon>
        <taxon>Lophotrochozoa</taxon>
        <taxon>Platyhelminthes</taxon>
        <taxon>Trematoda</taxon>
        <taxon>Digenea</taxon>
        <taxon>Strigeidida</taxon>
        <taxon>Schistosomatoidea</taxon>
        <taxon>Schistosomatidae</taxon>
        <taxon>Schistosoma</taxon>
    </lineage>
</organism>